<dbReference type="SUPFAM" id="SSF102031">
    <property type="entry name" value="AXH domain"/>
    <property type="match status" value="1"/>
</dbReference>
<dbReference type="OrthoDB" id="10000452at2759"/>
<dbReference type="GO" id="GO:0003723">
    <property type="term" value="F:RNA binding"/>
    <property type="evidence" value="ECO:0007669"/>
    <property type="project" value="InterPro"/>
</dbReference>
<keyword evidence="2" id="KW-0678">Repressor</keyword>
<keyword evidence="10" id="KW-1185">Reference proteome</keyword>
<gene>
    <name evidence="9" type="ORF">CHIRRI_LOCUS5734</name>
</gene>
<evidence type="ECO:0000256" key="6">
    <source>
        <dbReference type="ARBA" id="ARBA00023242"/>
    </source>
</evidence>
<evidence type="ECO:0000256" key="3">
    <source>
        <dbReference type="ARBA" id="ARBA00023015"/>
    </source>
</evidence>
<name>A0A9N9WR10_9DIPT</name>
<feature type="compositionally biased region" description="Low complexity" evidence="7">
    <location>
        <begin position="255"/>
        <end position="277"/>
    </location>
</feature>
<evidence type="ECO:0000256" key="1">
    <source>
        <dbReference type="ARBA" id="ARBA00004123"/>
    </source>
</evidence>
<comment type="subcellular location">
    <subcellularLocation>
        <location evidence="1">Nucleus</location>
    </subcellularLocation>
</comment>
<dbReference type="InterPro" id="IPR036096">
    <property type="entry name" value="Ataxin_AXH_dom_sf"/>
</dbReference>
<reference evidence="9" key="2">
    <citation type="submission" date="2022-10" db="EMBL/GenBank/DDBJ databases">
        <authorList>
            <consortium name="ENA_rothamsted_submissions"/>
            <consortium name="culmorum"/>
            <person name="King R."/>
        </authorList>
    </citation>
    <scope>NUCLEOTIDE SEQUENCE</scope>
</reference>
<keyword evidence="3" id="KW-0805">Transcription regulation</keyword>
<feature type="compositionally biased region" description="Polar residues" evidence="7">
    <location>
        <begin position="202"/>
        <end position="211"/>
    </location>
</feature>
<feature type="region of interest" description="Disordered" evidence="7">
    <location>
        <begin position="462"/>
        <end position="487"/>
    </location>
</feature>
<dbReference type="InterPro" id="IPR003652">
    <property type="entry name" value="Ataxin_AXH_dom"/>
</dbReference>
<dbReference type="SMART" id="SM00536">
    <property type="entry name" value="AXH"/>
    <property type="match status" value="1"/>
</dbReference>
<evidence type="ECO:0000313" key="10">
    <source>
        <dbReference type="Proteomes" id="UP001153620"/>
    </source>
</evidence>
<dbReference type="AlphaFoldDB" id="A0A9N9WR10"/>
<dbReference type="PANTHER" id="PTHR13392:SF13">
    <property type="entry name" value="AXH DOMAIN-CONTAINING PROTEIN"/>
    <property type="match status" value="1"/>
</dbReference>
<feature type="region of interest" description="Disordered" evidence="7">
    <location>
        <begin position="558"/>
        <end position="613"/>
    </location>
</feature>
<reference evidence="9" key="1">
    <citation type="submission" date="2022-01" db="EMBL/GenBank/DDBJ databases">
        <authorList>
            <person name="King R."/>
        </authorList>
    </citation>
    <scope>NUCLEOTIDE SEQUENCE</scope>
</reference>
<evidence type="ECO:0000259" key="8">
    <source>
        <dbReference type="PROSITE" id="PS51148"/>
    </source>
</evidence>
<keyword evidence="6" id="KW-0539">Nucleus</keyword>
<feature type="region of interest" description="Disordered" evidence="7">
    <location>
        <begin position="189"/>
        <end position="321"/>
    </location>
</feature>
<keyword evidence="4" id="KW-0238">DNA-binding</keyword>
<dbReference type="GO" id="GO:0006355">
    <property type="term" value="P:regulation of DNA-templated transcription"/>
    <property type="evidence" value="ECO:0007669"/>
    <property type="project" value="InterPro"/>
</dbReference>
<dbReference type="GO" id="GO:0005634">
    <property type="term" value="C:nucleus"/>
    <property type="evidence" value="ECO:0007669"/>
    <property type="project" value="UniProtKB-SubCell"/>
</dbReference>
<evidence type="ECO:0000256" key="2">
    <source>
        <dbReference type="ARBA" id="ARBA00022491"/>
    </source>
</evidence>
<evidence type="ECO:0000313" key="9">
    <source>
        <dbReference type="EMBL" id="CAG9802829.1"/>
    </source>
</evidence>
<accession>A0A9N9WR10</accession>
<dbReference type="Gene3D" id="2.170.16.10">
    <property type="entry name" value="Hedgehog/Intein (Hint) domain"/>
    <property type="match status" value="1"/>
</dbReference>
<dbReference type="PANTHER" id="PTHR13392">
    <property type="entry name" value="ATAXIN 1"/>
    <property type="match status" value="1"/>
</dbReference>
<evidence type="ECO:0000256" key="4">
    <source>
        <dbReference type="ARBA" id="ARBA00023125"/>
    </source>
</evidence>
<feature type="compositionally biased region" description="Polar residues" evidence="7">
    <location>
        <begin position="304"/>
        <end position="321"/>
    </location>
</feature>
<dbReference type="InterPro" id="IPR043404">
    <property type="entry name" value="ATAXIN1-like"/>
</dbReference>
<protein>
    <recommendedName>
        <fullName evidence="8">AXH domain-containing protein</fullName>
    </recommendedName>
</protein>
<evidence type="ECO:0000256" key="5">
    <source>
        <dbReference type="ARBA" id="ARBA00023163"/>
    </source>
</evidence>
<feature type="compositionally biased region" description="Polar residues" evidence="7">
    <location>
        <begin position="558"/>
        <end position="568"/>
    </location>
</feature>
<feature type="compositionally biased region" description="Low complexity" evidence="7">
    <location>
        <begin position="189"/>
        <end position="201"/>
    </location>
</feature>
<dbReference type="EMBL" id="OU895878">
    <property type="protein sequence ID" value="CAG9802829.1"/>
    <property type="molecule type" value="Genomic_DNA"/>
</dbReference>
<organism evidence="9 10">
    <name type="scientific">Chironomus riparius</name>
    <dbReference type="NCBI Taxonomy" id="315576"/>
    <lineage>
        <taxon>Eukaryota</taxon>
        <taxon>Metazoa</taxon>
        <taxon>Ecdysozoa</taxon>
        <taxon>Arthropoda</taxon>
        <taxon>Hexapoda</taxon>
        <taxon>Insecta</taxon>
        <taxon>Pterygota</taxon>
        <taxon>Neoptera</taxon>
        <taxon>Endopterygota</taxon>
        <taxon>Diptera</taxon>
        <taxon>Nematocera</taxon>
        <taxon>Chironomoidea</taxon>
        <taxon>Chironomidae</taxon>
        <taxon>Chironominae</taxon>
        <taxon>Chironomus</taxon>
    </lineage>
</organism>
<keyword evidence="5" id="KW-0804">Transcription</keyword>
<dbReference type="PROSITE" id="PS51148">
    <property type="entry name" value="AXH"/>
    <property type="match status" value="1"/>
</dbReference>
<dbReference type="Proteomes" id="UP001153620">
    <property type="component" value="Chromosome 2"/>
</dbReference>
<feature type="region of interest" description="Disordered" evidence="7">
    <location>
        <begin position="35"/>
        <end position="68"/>
    </location>
</feature>
<feature type="domain" description="AXH" evidence="8">
    <location>
        <begin position="314"/>
        <end position="444"/>
    </location>
</feature>
<proteinExistence type="predicted"/>
<dbReference type="GO" id="GO:0003677">
    <property type="term" value="F:DNA binding"/>
    <property type="evidence" value="ECO:0007669"/>
    <property type="project" value="UniProtKB-KW"/>
</dbReference>
<dbReference type="Pfam" id="PF08517">
    <property type="entry name" value="AXH"/>
    <property type="match status" value="1"/>
</dbReference>
<evidence type="ECO:0000256" key="7">
    <source>
        <dbReference type="SAM" id="MobiDB-lite"/>
    </source>
</evidence>
<sequence>MLSAVELHSGGGSGFYPSFTRQPVSSDVQFVPPMSGSTEFARPKPKIMNGLSPSTASPPHKYSHHHEQNGPVNLAVNHQASRQSMTHEKESSEKEIDVVGLGNTSSSFATTSSPRLSTSSYPTGLGSNAYQALNYSFYGNRYSAPIFPHRSAYSQHHPNRPTYLPSQLEAYPSYLSAAAAAAAASYGSSSYSSSSLTQSSADTLSQNIQHKSTNERSHSMSSMTNGHHQHHPYPMKEKEPKSAGPRLIGNEDTRNVSSSNNNNNNNSNNNGSSNNNNFKVPSGKEGSLKHRILTTTRPHENSNSKHGTINHPANRSPISSNSYLNFTRGSLIELSNGSLRRVEDLRTEDFVMSAEKSQDLQLADSTVVKILPAINNYVMITFSYDNNRSKVDIEAKMEHPFFVYGQGWASCDPDGSMQAFGLKCQRLQVGDVCISLKPREQKSPPLSPMAQKRPREIFQPPAKEHQHNQHQNQHNQHNQHQHQHQPELMPQNLSRRPSTISTTATETAMTSSQIGQYSPSLYNLQMSLFAAASQGRIPSYAPFLNQDDVSAHLQSHDINTSLNNNNSPDKLPMLMSKNASIADDYDDLQSRKRRWSAPDIDSDEQQTPRKISN</sequence>